<name>J9GZH7_9ZZZZ</name>
<gene>
    <name evidence="1" type="ORF">EVA_05543</name>
</gene>
<proteinExistence type="predicted"/>
<accession>J9GZH7</accession>
<sequence>MLQDIDLHLSHKHGVDFLKLLVPYNVKLRLFLLQLF</sequence>
<reference evidence="1" key="1">
    <citation type="journal article" date="2012" name="PLoS ONE">
        <title>Gene sets for utilization of primary and secondary nutrition supplies in the distal gut of endangered iberian lynx.</title>
        <authorList>
            <person name="Alcaide M."/>
            <person name="Messina E."/>
            <person name="Richter M."/>
            <person name="Bargiela R."/>
            <person name="Peplies J."/>
            <person name="Huws S.A."/>
            <person name="Newbold C.J."/>
            <person name="Golyshin P.N."/>
            <person name="Simon M.A."/>
            <person name="Lopez G."/>
            <person name="Yakimov M.M."/>
            <person name="Ferrer M."/>
        </authorList>
    </citation>
    <scope>NUCLEOTIDE SEQUENCE</scope>
</reference>
<organism evidence="1">
    <name type="scientific">gut metagenome</name>
    <dbReference type="NCBI Taxonomy" id="749906"/>
    <lineage>
        <taxon>unclassified sequences</taxon>
        <taxon>metagenomes</taxon>
        <taxon>organismal metagenomes</taxon>
    </lineage>
</organism>
<evidence type="ECO:0000313" key="1">
    <source>
        <dbReference type="EMBL" id="EJX06350.1"/>
    </source>
</evidence>
<dbReference type="EMBL" id="AMCI01001190">
    <property type="protein sequence ID" value="EJX06350.1"/>
    <property type="molecule type" value="Genomic_DNA"/>
</dbReference>
<protein>
    <submittedName>
        <fullName evidence="1">Uncharacterized protein</fullName>
    </submittedName>
</protein>
<comment type="caution">
    <text evidence="1">The sequence shown here is derived from an EMBL/GenBank/DDBJ whole genome shotgun (WGS) entry which is preliminary data.</text>
</comment>
<dbReference type="AlphaFoldDB" id="J9GZH7"/>